<evidence type="ECO:0000313" key="2">
    <source>
        <dbReference type="EMBL" id="PCI22020.1"/>
    </source>
</evidence>
<keyword evidence="1" id="KW-0732">Signal</keyword>
<dbReference type="Proteomes" id="UP000218113">
    <property type="component" value="Unassembled WGS sequence"/>
</dbReference>
<gene>
    <name evidence="2" type="ORF">COB67_13655</name>
</gene>
<organism evidence="2 3">
    <name type="scientific">SAR324 cluster bacterium</name>
    <dbReference type="NCBI Taxonomy" id="2024889"/>
    <lineage>
        <taxon>Bacteria</taxon>
        <taxon>Deltaproteobacteria</taxon>
        <taxon>SAR324 cluster</taxon>
    </lineage>
</organism>
<proteinExistence type="predicted"/>
<dbReference type="AlphaFoldDB" id="A0A2A4SKV4"/>
<accession>A0A2A4SKV4</accession>
<evidence type="ECO:0000313" key="3">
    <source>
        <dbReference type="Proteomes" id="UP000218113"/>
    </source>
</evidence>
<name>A0A2A4SKV4_9DELT</name>
<reference evidence="3" key="1">
    <citation type="submission" date="2017-08" db="EMBL/GenBank/DDBJ databases">
        <title>A dynamic microbial community with high functional redundancy inhabits the cold, oxic subseafloor aquifer.</title>
        <authorList>
            <person name="Tully B.J."/>
            <person name="Wheat C.G."/>
            <person name="Glazer B.T."/>
            <person name="Huber J.A."/>
        </authorList>
    </citation>
    <scope>NUCLEOTIDE SEQUENCE [LARGE SCALE GENOMIC DNA]</scope>
</reference>
<feature type="signal peptide" evidence="1">
    <location>
        <begin position="1"/>
        <end position="25"/>
    </location>
</feature>
<protein>
    <recommendedName>
        <fullName evidence="4">Periplasmic heavy metal sensor</fullName>
    </recommendedName>
</protein>
<evidence type="ECO:0008006" key="4">
    <source>
        <dbReference type="Google" id="ProtNLM"/>
    </source>
</evidence>
<feature type="non-terminal residue" evidence="2">
    <location>
        <position position="143"/>
    </location>
</feature>
<dbReference type="EMBL" id="NVSR01000169">
    <property type="protein sequence ID" value="PCI22020.1"/>
    <property type="molecule type" value="Genomic_DNA"/>
</dbReference>
<sequence length="143" mass="15988">MKATMKTLSAGIIATSLFFSVTVFAHGGKSWGQGKSGTYMGQQHQQLTTEQQETMKKFAEKRYQFKIEALAEATKISVDSIREQLQSKPLQMIAQENKVSRPLLRGLVQGKTATYVMQSLEEGTLDQDMANRMLRKGKHGFKG</sequence>
<evidence type="ECO:0000256" key="1">
    <source>
        <dbReference type="SAM" id="SignalP"/>
    </source>
</evidence>
<feature type="chain" id="PRO_5012675377" description="Periplasmic heavy metal sensor" evidence="1">
    <location>
        <begin position="26"/>
        <end position="143"/>
    </location>
</feature>
<comment type="caution">
    <text evidence="2">The sequence shown here is derived from an EMBL/GenBank/DDBJ whole genome shotgun (WGS) entry which is preliminary data.</text>
</comment>